<dbReference type="SUPFAM" id="SSF103473">
    <property type="entry name" value="MFS general substrate transporter"/>
    <property type="match status" value="1"/>
</dbReference>
<evidence type="ECO:0000313" key="9">
    <source>
        <dbReference type="Proteomes" id="UP001642406"/>
    </source>
</evidence>
<feature type="transmembrane region" description="Helical" evidence="6">
    <location>
        <begin position="228"/>
        <end position="251"/>
    </location>
</feature>
<evidence type="ECO:0000256" key="1">
    <source>
        <dbReference type="ARBA" id="ARBA00004141"/>
    </source>
</evidence>
<feature type="region of interest" description="Disordered" evidence="5">
    <location>
        <begin position="52"/>
        <end position="77"/>
    </location>
</feature>
<keyword evidence="4 6" id="KW-0472">Membrane</keyword>
<name>A0ABP0BUN2_9PEZI</name>
<keyword evidence="3 6" id="KW-1133">Transmembrane helix</keyword>
<feature type="region of interest" description="Disordered" evidence="5">
    <location>
        <begin position="1"/>
        <end position="37"/>
    </location>
</feature>
<dbReference type="Gene3D" id="1.20.1250.20">
    <property type="entry name" value="MFS general substrate transporter like domains"/>
    <property type="match status" value="1"/>
</dbReference>
<evidence type="ECO:0000256" key="6">
    <source>
        <dbReference type="SAM" id="Phobius"/>
    </source>
</evidence>
<feature type="transmembrane region" description="Helical" evidence="6">
    <location>
        <begin position="101"/>
        <end position="121"/>
    </location>
</feature>
<proteinExistence type="predicted"/>
<dbReference type="InterPro" id="IPR036259">
    <property type="entry name" value="MFS_trans_sf"/>
</dbReference>
<protein>
    <recommendedName>
        <fullName evidence="7">Major facilitator superfamily (MFS) profile domain-containing protein</fullName>
    </recommendedName>
</protein>
<feature type="transmembrane region" description="Helical" evidence="6">
    <location>
        <begin position="421"/>
        <end position="443"/>
    </location>
</feature>
<feature type="transmembrane region" description="Helical" evidence="6">
    <location>
        <begin position="141"/>
        <end position="160"/>
    </location>
</feature>
<dbReference type="InterPro" id="IPR011701">
    <property type="entry name" value="MFS"/>
</dbReference>
<feature type="transmembrane region" description="Helical" evidence="6">
    <location>
        <begin position="167"/>
        <end position="187"/>
    </location>
</feature>
<dbReference type="PANTHER" id="PTHR23502:SF152">
    <property type="entry name" value="MAJOR FACILITATOR SUPERFAMILY (MFS) PROFILE DOMAIN-CONTAINING PROTEIN-RELATED"/>
    <property type="match status" value="1"/>
</dbReference>
<feature type="transmembrane region" description="Helical" evidence="6">
    <location>
        <begin position="193"/>
        <end position="216"/>
    </location>
</feature>
<evidence type="ECO:0000259" key="7">
    <source>
        <dbReference type="PROSITE" id="PS50850"/>
    </source>
</evidence>
<feature type="transmembrane region" description="Helical" evidence="6">
    <location>
        <begin position="515"/>
        <end position="536"/>
    </location>
</feature>
<feature type="transmembrane region" description="Helical" evidence="6">
    <location>
        <begin position="379"/>
        <end position="400"/>
    </location>
</feature>
<sequence>MASTSTMTSAVETVPMHPLEPVDAASVPLPPTHILPRDTKQAQHGIGVLDFHANTAPTPQSRHSSSDDDSPPSEADDNDAVALTAVTTTLSAATVPTSRKMLILVTVSWMTLAATFSSTSLLPALPEIAADYGTVVETLTITNAGVLLAMGLASFLWVPLQEAYGRRFAYLAAIMTFTAVSVGIIFAPNLAAFTALRILCGFEASYFMVAGQSYLVDIFDPAYRGTAVGFFQVGTIAGPALGPCFGGIIVTYGSWRFIFVLQAAMAATGLLSAFFCLPRAASAADIAAATITTAAATTTPSSRSRLARLQPRPPKMRIGKRALLLRYNPLRILRFLAYPNIFLTDIACGLLSWTMYSLLTPSRDLIDTRFNLTTPLVSGLFYLAPGAGFICGAIGGGRLSDYVMTRHTARRGGVRQAQDRLNSGLYGFWLVAPAGMLLFGWSLEKQVGGLALPVVAAFLAGIGIMVGFNALNTYTAEVIPGHKSEVMAGKYFIQYVFGAAGSATILLLINRIGVGLAATISVGATGVGGVLVLATARHGSEMQRKVESWTKRRENVEQ</sequence>
<evidence type="ECO:0000256" key="5">
    <source>
        <dbReference type="SAM" id="MobiDB-lite"/>
    </source>
</evidence>
<comment type="caution">
    <text evidence="8">The sequence shown here is derived from an EMBL/GenBank/DDBJ whole genome shotgun (WGS) entry which is preliminary data.</text>
</comment>
<dbReference type="PROSITE" id="PS50850">
    <property type="entry name" value="MFS"/>
    <property type="match status" value="1"/>
</dbReference>
<feature type="transmembrane region" description="Helical" evidence="6">
    <location>
        <begin position="335"/>
        <end position="359"/>
    </location>
</feature>
<reference evidence="8 9" key="1">
    <citation type="submission" date="2024-01" db="EMBL/GenBank/DDBJ databases">
        <authorList>
            <person name="Allen C."/>
            <person name="Tagirdzhanova G."/>
        </authorList>
    </citation>
    <scope>NUCLEOTIDE SEQUENCE [LARGE SCALE GENOMIC DNA]</scope>
</reference>
<feature type="transmembrane region" description="Helical" evidence="6">
    <location>
        <begin position="449"/>
        <end position="471"/>
    </location>
</feature>
<dbReference type="EMBL" id="CAWUHC010000042">
    <property type="protein sequence ID" value="CAK7223202.1"/>
    <property type="molecule type" value="Genomic_DNA"/>
</dbReference>
<accession>A0ABP0BUN2</accession>
<dbReference type="Proteomes" id="UP001642406">
    <property type="component" value="Unassembled WGS sequence"/>
</dbReference>
<evidence type="ECO:0000256" key="3">
    <source>
        <dbReference type="ARBA" id="ARBA00022989"/>
    </source>
</evidence>
<feature type="domain" description="Major facilitator superfamily (MFS) profile" evidence="7">
    <location>
        <begin position="103"/>
        <end position="541"/>
    </location>
</feature>
<keyword evidence="9" id="KW-1185">Reference proteome</keyword>
<feature type="compositionally biased region" description="Acidic residues" evidence="5">
    <location>
        <begin position="67"/>
        <end position="77"/>
    </location>
</feature>
<comment type="subcellular location">
    <subcellularLocation>
        <location evidence="1">Membrane</location>
        <topology evidence="1">Multi-pass membrane protein</topology>
    </subcellularLocation>
</comment>
<dbReference type="PANTHER" id="PTHR23502">
    <property type="entry name" value="MAJOR FACILITATOR SUPERFAMILY"/>
    <property type="match status" value="1"/>
</dbReference>
<evidence type="ECO:0000256" key="4">
    <source>
        <dbReference type="ARBA" id="ARBA00023136"/>
    </source>
</evidence>
<keyword evidence="2 6" id="KW-0812">Transmembrane</keyword>
<evidence type="ECO:0000313" key="8">
    <source>
        <dbReference type="EMBL" id="CAK7223202.1"/>
    </source>
</evidence>
<dbReference type="InterPro" id="IPR020846">
    <property type="entry name" value="MFS_dom"/>
</dbReference>
<feature type="transmembrane region" description="Helical" evidence="6">
    <location>
        <begin position="492"/>
        <end position="509"/>
    </location>
</feature>
<evidence type="ECO:0000256" key="2">
    <source>
        <dbReference type="ARBA" id="ARBA00022692"/>
    </source>
</evidence>
<organism evidence="8 9">
    <name type="scientific">Sporothrix bragantina</name>
    <dbReference type="NCBI Taxonomy" id="671064"/>
    <lineage>
        <taxon>Eukaryota</taxon>
        <taxon>Fungi</taxon>
        <taxon>Dikarya</taxon>
        <taxon>Ascomycota</taxon>
        <taxon>Pezizomycotina</taxon>
        <taxon>Sordariomycetes</taxon>
        <taxon>Sordariomycetidae</taxon>
        <taxon>Ophiostomatales</taxon>
        <taxon>Ophiostomataceae</taxon>
        <taxon>Sporothrix</taxon>
    </lineage>
</organism>
<gene>
    <name evidence="8" type="ORF">SBRCBS47491_005130</name>
</gene>
<dbReference type="Pfam" id="PF07690">
    <property type="entry name" value="MFS_1"/>
    <property type="match status" value="1"/>
</dbReference>
<feature type="transmembrane region" description="Helical" evidence="6">
    <location>
        <begin position="257"/>
        <end position="277"/>
    </location>
</feature>
<feature type="compositionally biased region" description="Polar residues" evidence="5">
    <location>
        <begin position="1"/>
        <end position="11"/>
    </location>
</feature>